<dbReference type="GO" id="GO:0005783">
    <property type="term" value="C:endoplasmic reticulum"/>
    <property type="evidence" value="ECO:0007669"/>
    <property type="project" value="UniProtKB-SubCell"/>
</dbReference>
<proteinExistence type="predicted"/>
<organism evidence="8 9">
    <name type="scientific">Chrysodeixis includens</name>
    <name type="common">Soybean looper</name>
    <name type="synonym">Pseudoplusia includens</name>
    <dbReference type="NCBI Taxonomy" id="689277"/>
    <lineage>
        <taxon>Eukaryota</taxon>
        <taxon>Metazoa</taxon>
        <taxon>Ecdysozoa</taxon>
        <taxon>Arthropoda</taxon>
        <taxon>Hexapoda</taxon>
        <taxon>Insecta</taxon>
        <taxon>Pterygota</taxon>
        <taxon>Neoptera</taxon>
        <taxon>Endopterygota</taxon>
        <taxon>Lepidoptera</taxon>
        <taxon>Glossata</taxon>
        <taxon>Ditrysia</taxon>
        <taxon>Noctuoidea</taxon>
        <taxon>Noctuidae</taxon>
        <taxon>Plusiinae</taxon>
        <taxon>Chrysodeixis</taxon>
    </lineage>
</organism>
<dbReference type="PANTHER" id="PTHR48182:SF2">
    <property type="entry name" value="PROTEIN SERAC1"/>
    <property type="match status" value="1"/>
</dbReference>
<keyword evidence="9" id="KW-1185">Reference proteome</keyword>
<evidence type="ECO:0000313" key="9">
    <source>
        <dbReference type="Proteomes" id="UP001154114"/>
    </source>
</evidence>
<dbReference type="SUPFAM" id="SSF53474">
    <property type="entry name" value="alpha/beta-Hydrolases"/>
    <property type="match status" value="1"/>
</dbReference>
<feature type="region of interest" description="Disordered" evidence="7">
    <location>
        <begin position="468"/>
        <end position="501"/>
    </location>
</feature>
<feature type="region of interest" description="Disordered" evidence="7">
    <location>
        <begin position="50"/>
        <end position="70"/>
    </location>
</feature>
<name>A0A9P0BX38_CHRIL</name>
<evidence type="ECO:0000256" key="2">
    <source>
        <dbReference type="ARBA" id="ARBA00004240"/>
    </source>
</evidence>
<evidence type="ECO:0000256" key="1">
    <source>
        <dbReference type="ARBA" id="ARBA00004173"/>
    </source>
</evidence>
<dbReference type="GO" id="GO:0016020">
    <property type="term" value="C:membrane"/>
    <property type="evidence" value="ECO:0007669"/>
    <property type="project" value="UniProtKB-SubCell"/>
</dbReference>
<evidence type="ECO:0000256" key="7">
    <source>
        <dbReference type="SAM" id="MobiDB-lite"/>
    </source>
</evidence>
<evidence type="ECO:0000256" key="5">
    <source>
        <dbReference type="ARBA" id="ARBA00023128"/>
    </source>
</evidence>
<dbReference type="InterPro" id="IPR029058">
    <property type="entry name" value="AB_hydrolase_fold"/>
</dbReference>
<dbReference type="GO" id="GO:0005739">
    <property type="term" value="C:mitochondrion"/>
    <property type="evidence" value="ECO:0007669"/>
    <property type="project" value="UniProtKB-SubCell"/>
</dbReference>
<keyword evidence="5" id="KW-0496">Mitochondrion</keyword>
<evidence type="ECO:0000313" key="8">
    <source>
        <dbReference type="EMBL" id="CAH0599501.1"/>
    </source>
</evidence>
<evidence type="ECO:0008006" key="10">
    <source>
        <dbReference type="Google" id="ProtNLM"/>
    </source>
</evidence>
<sequence length="680" mass="76038">MASSDVIQDGDGAKLHPYLITLVRWMVSCVWSTASVLLHRLLTAPLPAVTASRQPPRPAPRPRSAGTAHLHPEPRVECVTLHTPRTHSLDVIFVHGLYGSLGNTWRQGDWRTKYKLDPTKVPLREHSAPCSCTHRDQAQYNLQQVYYETNIEESKNISFNQFNGCFQKILPNENALITENFYNNTLLNVDNYETQAKFVSELFKNGCDNRCDLNTINCSVEDGIKCNYNEKCSDDKCRCLNEKCKLSECKCKKRAVPCEVGCGCVCDDCYSPCWPRDWIKEDFPEARVISINYTSDPYLWRPLWVKGNKRLRLHERAEQMIEQLLALGVGERPVVWVGHSKGGLFIKQIYCEAYEAHLKLEKNKSEGQNILNNNTDQSNRQYNIDNTIDNNYNSFNDKYEQTNEKHFPNNFMNDDFNCKNNNITTLRNIDEMNEIRNNNNSGDKCDNNVGCHGNGNVVEAGGQARCEEDCEDGNAGQEAGGEVTADESSSDVSSSNKEDRSSLSRRASLWRSSCGFMFYSVPHRGSPLAHIKTPITTRSIELLEIAKDCPLVLGLQAAWLRAARAARPAVRSLVETRRTLMSVLWLTIVSEDSADAGVGSLAGVSVDHREICKPASRACPLYADLAALVRDALHTTRCGTRATHAELTLPGTAPSSGDVMKQVADTAPSNGDVMKQEVCQ</sequence>
<dbReference type="InterPro" id="IPR052374">
    <property type="entry name" value="SERAC1"/>
</dbReference>
<dbReference type="PANTHER" id="PTHR48182">
    <property type="entry name" value="PROTEIN SERAC1"/>
    <property type="match status" value="1"/>
</dbReference>
<reference evidence="8" key="1">
    <citation type="submission" date="2021-12" db="EMBL/GenBank/DDBJ databases">
        <authorList>
            <person name="King R."/>
        </authorList>
    </citation>
    <scope>NUCLEOTIDE SEQUENCE</scope>
</reference>
<evidence type="ECO:0000256" key="3">
    <source>
        <dbReference type="ARBA" id="ARBA00004370"/>
    </source>
</evidence>
<evidence type="ECO:0000256" key="4">
    <source>
        <dbReference type="ARBA" id="ARBA00022824"/>
    </source>
</evidence>
<dbReference type="OrthoDB" id="5086500at2759"/>
<keyword evidence="6" id="KW-0472">Membrane</keyword>
<gene>
    <name evidence="8" type="ORF">CINC_LOCUS8787</name>
</gene>
<comment type="subcellular location">
    <subcellularLocation>
        <location evidence="2">Endoplasmic reticulum</location>
    </subcellularLocation>
    <subcellularLocation>
        <location evidence="3">Membrane</location>
    </subcellularLocation>
    <subcellularLocation>
        <location evidence="1">Mitochondrion</location>
    </subcellularLocation>
</comment>
<evidence type="ECO:0000256" key="6">
    <source>
        <dbReference type="ARBA" id="ARBA00023136"/>
    </source>
</evidence>
<dbReference type="EMBL" id="LR824031">
    <property type="protein sequence ID" value="CAH0599501.1"/>
    <property type="molecule type" value="Genomic_DNA"/>
</dbReference>
<keyword evidence="4" id="KW-0256">Endoplasmic reticulum</keyword>
<dbReference type="Proteomes" id="UP001154114">
    <property type="component" value="Chromosome 28"/>
</dbReference>
<dbReference type="AlphaFoldDB" id="A0A9P0BX38"/>
<protein>
    <recommendedName>
        <fullName evidence="10">Protein SERAC1</fullName>
    </recommendedName>
</protein>
<feature type="region of interest" description="Disordered" evidence="7">
    <location>
        <begin position="649"/>
        <end position="680"/>
    </location>
</feature>
<accession>A0A9P0BX38</accession>